<dbReference type="GeneID" id="103356803"/>
<sequence>MASTPSASALSAVLRCRGNIWTRNPPTKRPAASAYSLGLSAGALRDSAAERTGAPQSSAWEAVPRGVAVGGRLAVAYRVGVKIPGETDSREVNQFCFPKLSQPPGDAHSAPPGVQHGQLARRLTRSLPGAGKRSKITHAIQDGARAAHVCRITVAEDRRARALRLAVTCPCSVTGQIPSLVSSGCSSLSRTCLSVTALLSELVWWKLAVLCGSSSGPPDAQQQLLDEDDVGKNGQQAHGHIQSSCQDTSGPHMTEDRPD</sequence>
<dbReference type="AlphaFoldDB" id="A0A9Y4JQG2"/>
<evidence type="ECO:0000313" key="2">
    <source>
        <dbReference type="Proteomes" id="UP000694891"/>
    </source>
</evidence>
<feature type="region of interest" description="Disordered" evidence="1">
    <location>
        <begin position="218"/>
        <end position="259"/>
    </location>
</feature>
<dbReference type="RefSeq" id="XP_008279319.1">
    <property type="nucleotide sequence ID" value="XM_008281097.1"/>
</dbReference>
<name>A0A9Y4JQG2_9TELE</name>
<dbReference type="RefSeq" id="XP_008279320.1">
    <property type="nucleotide sequence ID" value="XM_008281098.1"/>
</dbReference>
<dbReference type="Proteomes" id="UP000694891">
    <property type="component" value="Unplaced"/>
</dbReference>
<reference evidence="3 4" key="1">
    <citation type="submission" date="2025-04" db="UniProtKB">
        <authorList>
            <consortium name="RefSeq"/>
        </authorList>
    </citation>
    <scope>IDENTIFICATION</scope>
</reference>
<proteinExistence type="predicted"/>
<protein>
    <submittedName>
        <fullName evidence="3 4">Uncharacterized protein LOC103356803</fullName>
    </submittedName>
</protein>
<evidence type="ECO:0000256" key="1">
    <source>
        <dbReference type="SAM" id="MobiDB-lite"/>
    </source>
</evidence>
<accession>A0A9Y4JQG2</accession>
<evidence type="ECO:0000313" key="3">
    <source>
        <dbReference type="RefSeq" id="XP_008279319.1"/>
    </source>
</evidence>
<organism evidence="2 3">
    <name type="scientific">Stegastes partitus</name>
    <name type="common">bicolor damselfish</name>
    <dbReference type="NCBI Taxonomy" id="144197"/>
    <lineage>
        <taxon>Eukaryota</taxon>
        <taxon>Metazoa</taxon>
        <taxon>Chordata</taxon>
        <taxon>Craniata</taxon>
        <taxon>Vertebrata</taxon>
        <taxon>Euteleostomi</taxon>
        <taxon>Actinopterygii</taxon>
        <taxon>Neopterygii</taxon>
        <taxon>Teleostei</taxon>
        <taxon>Neoteleostei</taxon>
        <taxon>Acanthomorphata</taxon>
        <taxon>Ovalentaria</taxon>
        <taxon>Pomacentridae</taxon>
        <taxon>Stegastes</taxon>
    </lineage>
</organism>
<feature type="compositionally biased region" description="Polar residues" evidence="1">
    <location>
        <begin position="233"/>
        <end position="251"/>
    </location>
</feature>
<gene>
    <name evidence="3 4" type="primary">LOC103356803</name>
</gene>
<keyword evidence="2" id="KW-1185">Reference proteome</keyword>
<evidence type="ECO:0000313" key="4">
    <source>
        <dbReference type="RefSeq" id="XP_008279320.1"/>
    </source>
</evidence>